<feature type="region of interest" description="Disordered" evidence="1">
    <location>
        <begin position="80"/>
        <end position="117"/>
    </location>
</feature>
<comment type="caution">
    <text evidence="2">The sequence shown here is derived from an EMBL/GenBank/DDBJ whole genome shotgun (WGS) entry which is preliminary data.</text>
</comment>
<evidence type="ECO:0000313" key="3">
    <source>
        <dbReference type="Proteomes" id="UP001221898"/>
    </source>
</evidence>
<feature type="compositionally biased region" description="Polar residues" evidence="1">
    <location>
        <begin position="354"/>
        <end position="389"/>
    </location>
</feature>
<feature type="compositionally biased region" description="Basic and acidic residues" evidence="1">
    <location>
        <begin position="683"/>
        <end position="693"/>
    </location>
</feature>
<feature type="region of interest" description="Disordered" evidence="1">
    <location>
        <begin position="214"/>
        <end position="233"/>
    </location>
</feature>
<feature type="region of interest" description="Disordered" evidence="1">
    <location>
        <begin position="777"/>
        <end position="825"/>
    </location>
</feature>
<feature type="region of interest" description="Disordered" evidence="1">
    <location>
        <begin position="1095"/>
        <end position="1119"/>
    </location>
</feature>
<feature type="region of interest" description="Disordered" evidence="1">
    <location>
        <begin position="458"/>
        <end position="482"/>
    </location>
</feature>
<name>A0AAD7X043_9TELE</name>
<feature type="compositionally biased region" description="Polar residues" evidence="1">
    <location>
        <begin position="147"/>
        <end position="183"/>
    </location>
</feature>
<protein>
    <submittedName>
        <fullName evidence="2">Uncharacterized protein</fullName>
    </submittedName>
</protein>
<feature type="region of interest" description="Disordered" evidence="1">
    <location>
        <begin position="293"/>
        <end position="401"/>
    </location>
</feature>
<reference evidence="2" key="1">
    <citation type="journal article" date="2023" name="Science">
        <title>Genome structures resolve the early diversification of teleost fishes.</title>
        <authorList>
            <person name="Parey E."/>
            <person name="Louis A."/>
            <person name="Montfort J."/>
            <person name="Bouchez O."/>
            <person name="Roques C."/>
            <person name="Iampietro C."/>
            <person name="Lluch J."/>
            <person name="Castinel A."/>
            <person name="Donnadieu C."/>
            <person name="Desvignes T."/>
            <person name="Floi Bucao C."/>
            <person name="Jouanno E."/>
            <person name="Wen M."/>
            <person name="Mejri S."/>
            <person name="Dirks R."/>
            <person name="Jansen H."/>
            <person name="Henkel C."/>
            <person name="Chen W.J."/>
            <person name="Zahm M."/>
            <person name="Cabau C."/>
            <person name="Klopp C."/>
            <person name="Thompson A.W."/>
            <person name="Robinson-Rechavi M."/>
            <person name="Braasch I."/>
            <person name="Lecointre G."/>
            <person name="Bobe J."/>
            <person name="Postlethwait J.H."/>
            <person name="Berthelot C."/>
            <person name="Roest Crollius H."/>
            <person name="Guiguen Y."/>
        </authorList>
    </citation>
    <scope>NUCLEOTIDE SEQUENCE</scope>
    <source>
        <strain evidence="2">NC1722</strain>
    </source>
</reference>
<feature type="region of interest" description="Disordered" evidence="1">
    <location>
        <begin position="682"/>
        <end position="758"/>
    </location>
</feature>
<feature type="compositionally biased region" description="Low complexity" evidence="1">
    <location>
        <begin position="792"/>
        <end position="805"/>
    </location>
</feature>
<keyword evidence="3" id="KW-1185">Reference proteome</keyword>
<dbReference type="EMBL" id="JAINUG010000007">
    <property type="protein sequence ID" value="KAJ8416141.1"/>
    <property type="molecule type" value="Genomic_DNA"/>
</dbReference>
<sequence length="1119" mass="120029">MRLQVQVQDLRCDEEEPTFLDEEEPWVRLHALTPIVSTSGKVLHVLVEVRSVPEREGKGARDVEAVDSATPPQEEVQMQFGLNPRGSAVPGTGTPPGGRHAVSSHSRGRGGSFSPSKSSCTSCQQCLVGDPDDSSSTFHRQSLPLSAALNPTTNGESIVMSHSSECETCQGQSPWSSPASSRGPSLGSGEGRRSVVTFSYIEKASVRTVESPRNAPCRSALDHPTDSPYLRRSTEGSPLAAAARLCKGMSSPVYFYSPESSCNSSLALSFRAPGAQRVDPLCFIARASTQRELEEFGSPQLKRRAADSPAGWHQEQPRCQSWAGSPVPSRGAGGLPKTRQGDPDWLKPPCDLPRNSTKKQPSARTACQSTATMPTFRTDGSQEAQSPAQWQGGDEGPVNGPCLARRVSLPPGYSLSIAGRGMNQLSGSKVASPANSPQTAPRLAKEDGRLSAVLWEVRRPPSPGSQGNALGPSSPRQGCLPQEWQQCPPPQDGASPANCHTTMNIPVSLVPGPDSSVPAGSGRGPAFPARDTELAEEVPAGSPALPARLNRFALYPVELASPLRDPRLQTALLKAADTPTLHRHQFPQYKGENWSPDPEYEWGDSPESVVRLYVGQRGGIPDTDAPVSWTSRQQWGGLQGTGSDSPKVSQWADRCLGSIPPILLQKEAERWTREALLLGPVTLDDHQGGRGRDGPALGCWSVPPNADEEQQPDECYPNCGGDRGSTSSESTLSSHRSYEMGHAASGIQSDSGVSSMGSSLRSQKIARAKWEFLFGTPSTDSTSAGSKDNPDASTAPPSGTSSESPTPTPPTSLPLEGQRSASHDVQQVELELVMEAGASPKTGIIRRTIKYSETDLDAIPLRCYRETDIDEVLADQDEADSAFGSNRSVPGTPGSSPLGGAPYERTDGEEEEEEEGREVDVVSWARVRRQGDRKRHHGTPDEGEVFSLLLKRPLDGFLHCHPALKSPILVSGPRLTSEDTFSRHFESIMESHRAKGTSYCSLNSVDLLTSSGQSVFTFDLPTLTPEVQGQTYQSAREIVGLSFAPLARRETPSASEYTLAALDSDATRAPSSERLSSCSEDTPSWGWYSALSPRSVSAATRPPARRHTANQRFSSITHK</sequence>
<feature type="region of interest" description="Disordered" evidence="1">
    <location>
        <begin position="147"/>
        <end position="191"/>
    </location>
</feature>
<dbReference type="Proteomes" id="UP001221898">
    <property type="component" value="Unassembled WGS sequence"/>
</dbReference>
<evidence type="ECO:0000256" key="1">
    <source>
        <dbReference type="SAM" id="MobiDB-lite"/>
    </source>
</evidence>
<organism evidence="2 3">
    <name type="scientific">Aldrovandia affinis</name>
    <dbReference type="NCBI Taxonomy" id="143900"/>
    <lineage>
        <taxon>Eukaryota</taxon>
        <taxon>Metazoa</taxon>
        <taxon>Chordata</taxon>
        <taxon>Craniata</taxon>
        <taxon>Vertebrata</taxon>
        <taxon>Euteleostomi</taxon>
        <taxon>Actinopterygii</taxon>
        <taxon>Neopterygii</taxon>
        <taxon>Teleostei</taxon>
        <taxon>Notacanthiformes</taxon>
        <taxon>Halosauridae</taxon>
        <taxon>Aldrovandia</taxon>
    </lineage>
</organism>
<feature type="compositionally biased region" description="Acidic residues" evidence="1">
    <location>
        <begin position="907"/>
        <end position="917"/>
    </location>
</feature>
<dbReference type="AlphaFoldDB" id="A0AAD7X043"/>
<gene>
    <name evidence="2" type="ORF">AAFF_G00381630</name>
</gene>
<proteinExistence type="predicted"/>
<feature type="region of interest" description="Disordered" evidence="1">
    <location>
        <begin position="424"/>
        <end position="445"/>
    </location>
</feature>
<feature type="compositionally biased region" description="Low complexity" evidence="1">
    <location>
        <begin position="749"/>
        <end position="758"/>
    </location>
</feature>
<feature type="compositionally biased region" description="Polar residues" evidence="1">
    <location>
        <begin position="883"/>
        <end position="895"/>
    </location>
</feature>
<evidence type="ECO:0000313" key="2">
    <source>
        <dbReference type="EMBL" id="KAJ8416141.1"/>
    </source>
</evidence>
<feature type="compositionally biased region" description="Polar residues" evidence="1">
    <location>
        <begin position="777"/>
        <end position="786"/>
    </location>
</feature>
<feature type="compositionally biased region" description="Polar residues" evidence="1">
    <location>
        <begin position="424"/>
        <end position="439"/>
    </location>
</feature>
<accession>A0AAD7X043</accession>
<feature type="compositionally biased region" description="Low complexity" evidence="1">
    <location>
        <begin position="725"/>
        <end position="735"/>
    </location>
</feature>
<feature type="region of interest" description="Disordered" evidence="1">
    <location>
        <begin position="881"/>
        <end position="919"/>
    </location>
</feature>
<feature type="compositionally biased region" description="Polar residues" evidence="1">
    <location>
        <begin position="1110"/>
        <end position="1119"/>
    </location>
</feature>